<dbReference type="InterPro" id="IPR001715">
    <property type="entry name" value="CH_dom"/>
</dbReference>
<dbReference type="SMART" id="SM00033">
    <property type="entry name" value="CH"/>
    <property type="match status" value="1"/>
</dbReference>
<dbReference type="eggNOG" id="KOG2046">
    <property type="taxonomic scope" value="Eukaryota"/>
</dbReference>
<reference evidence="2 4" key="2">
    <citation type="journal article" date="2013" name="Nature">
        <title>Insights into bilaterian evolution from three spiralian genomes.</title>
        <authorList>
            <person name="Simakov O."/>
            <person name="Marletaz F."/>
            <person name="Cho S.J."/>
            <person name="Edsinger-Gonzales E."/>
            <person name="Havlak P."/>
            <person name="Hellsten U."/>
            <person name="Kuo D.H."/>
            <person name="Larsson T."/>
            <person name="Lv J."/>
            <person name="Arendt D."/>
            <person name="Savage R."/>
            <person name="Osoegawa K."/>
            <person name="de Jong P."/>
            <person name="Grimwood J."/>
            <person name="Chapman J.A."/>
            <person name="Shapiro H."/>
            <person name="Aerts A."/>
            <person name="Otillar R.P."/>
            <person name="Terry A.Y."/>
            <person name="Boore J.L."/>
            <person name="Grigoriev I.V."/>
            <person name="Lindberg D.R."/>
            <person name="Seaver E.C."/>
            <person name="Weisblat D.A."/>
            <person name="Putnam N.H."/>
            <person name="Rokhsar D.S."/>
        </authorList>
    </citation>
    <scope>NUCLEOTIDE SEQUENCE</scope>
</reference>
<dbReference type="PROSITE" id="PS50021">
    <property type="entry name" value="CH"/>
    <property type="match status" value="1"/>
</dbReference>
<dbReference type="EnsemblMetazoa" id="HelroT181308">
    <property type="protein sequence ID" value="HelroP181308"/>
    <property type="gene ID" value="HelroG181308"/>
</dbReference>
<dbReference type="PANTHER" id="PTHR47385">
    <property type="entry name" value="CALPONIN"/>
    <property type="match status" value="1"/>
</dbReference>
<dbReference type="AlphaFoldDB" id="T1FGV8"/>
<dbReference type="CTD" id="20208057"/>
<evidence type="ECO:0000259" key="1">
    <source>
        <dbReference type="PROSITE" id="PS50021"/>
    </source>
</evidence>
<dbReference type="OrthoDB" id="21595at2759"/>
<dbReference type="Gene3D" id="1.10.418.10">
    <property type="entry name" value="Calponin-like domain"/>
    <property type="match status" value="1"/>
</dbReference>
<dbReference type="InterPro" id="IPR050606">
    <property type="entry name" value="Calponin-like"/>
</dbReference>
<dbReference type="InterPro" id="IPR003096">
    <property type="entry name" value="SM22_calponin"/>
</dbReference>
<evidence type="ECO:0000313" key="4">
    <source>
        <dbReference type="Proteomes" id="UP000015101"/>
    </source>
</evidence>
<reference evidence="4" key="1">
    <citation type="submission" date="2012-12" db="EMBL/GenBank/DDBJ databases">
        <authorList>
            <person name="Hellsten U."/>
            <person name="Grimwood J."/>
            <person name="Chapman J.A."/>
            <person name="Shapiro H."/>
            <person name="Aerts A."/>
            <person name="Otillar R.P."/>
            <person name="Terry A.Y."/>
            <person name="Boore J.L."/>
            <person name="Simakov O."/>
            <person name="Marletaz F."/>
            <person name="Cho S.-J."/>
            <person name="Edsinger-Gonzales E."/>
            <person name="Havlak P."/>
            <person name="Kuo D.-H."/>
            <person name="Larsson T."/>
            <person name="Lv J."/>
            <person name="Arendt D."/>
            <person name="Savage R."/>
            <person name="Osoegawa K."/>
            <person name="de Jong P."/>
            <person name="Lindberg D.R."/>
            <person name="Seaver E.C."/>
            <person name="Weisblat D.A."/>
            <person name="Putnam N.H."/>
            <person name="Grigoriev I.V."/>
            <person name="Rokhsar D.S."/>
        </authorList>
    </citation>
    <scope>NUCLEOTIDE SEQUENCE</scope>
</reference>
<dbReference type="GeneID" id="20208057"/>
<feature type="domain" description="Calponin-homology (CH)" evidence="1">
    <location>
        <begin position="48"/>
        <end position="171"/>
    </location>
</feature>
<dbReference type="PRINTS" id="PR00888">
    <property type="entry name" value="SM22CALPONIN"/>
</dbReference>
<protein>
    <recommendedName>
        <fullName evidence="1">Calponin-homology (CH) domain-containing protein</fullName>
    </recommendedName>
</protein>
<dbReference type="CDD" id="cd00014">
    <property type="entry name" value="CH_SF"/>
    <property type="match status" value="1"/>
</dbReference>
<evidence type="ECO:0000313" key="3">
    <source>
        <dbReference type="EnsemblMetazoa" id="HelroP181308"/>
    </source>
</evidence>
<dbReference type="SUPFAM" id="SSF47576">
    <property type="entry name" value="Calponin-homology domain, CH-domain"/>
    <property type="match status" value="1"/>
</dbReference>
<dbReference type="Pfam" id="PF00307">
    <property type="entry name" value="CH"/>
    <property type="match status" value="1"/>
</dbReference>
<dbReference type="RefSeq" id="XP_009029375.1">
    <property type="nucleotide sequence ID" value="XM_009031127.1"/>
</dbReference>
<sequence length="190" mass="21817">MALRAGKVGDALELEMKRQRRYEKEEELGLPQNIAEWITRVVDINVTPPASQFVISKLFNLLFRYNRVFRGIKQGGVFDYRTIHSMLKDGAVLCKLMNRLHEHDHLPKLSFRNNVKSSFVAIANIDTFCIAARNYGVPDNCLFQSTDLYEGRKGQMLSVLNCLDQLGKIANNRGFFPFYQVILPPKPDHD</sequence>
<dbReference type="STRING" id="6412.T1FGV8"/>
<reference evidence="3" key="3">
    <citation type="submission" date="2015-06" db="UniProtKB">
        <authorList>
            <consortium name="EnsemblMetazoa"/>
        </authorList>
    </citation>
    <scope>IDENTIFICATION</scope>
</reference>
<dbReference type="Proteomes" id="UP000015101">
    <property type="component" value="Unassembled WGS sequence"/>
</dbReference>
<gene>
    <name evidence="3" type="primary">20208057</name>
    <name evidence="2" type="ORF">HELRODRAFT_181308</name>
</gene>
<dbReference type="PANTHER" id="PTHR47385:SF24">
    <property type="entry name" value="MUSCLE-SPECIFIC PROTEIN 20"/>
    <property type="match status" value="1"/>
</dbReference>
<dbReference type="EMBL" id="AMQM01007535">
    <property type="status" value="NOT_ANNOTATED_CDS"/>
    <property type="molecule type" value="Genomic_DNA"/>
</dbReference>
<dbReference type="InterPro" id="IPR036872">
    <property type="entry name" value="CH_dom_sf"/>
</dbReference>
<name>T1FGV8_HELRO</name>
<proteinExistence type="predicted"/>
<keyword evidence="4" id="KW-1185">Reference proteome</keyword>
<dbReference type="KEGG" id="hro:HELRODRAFT_181308"/>
<evidence type="ECO:0000313" key="2">
    <source>
        <dbReference type="EMBL" id="ESN92439.1"/>
    </source>
</evidence>
<dbReference type="HOGENOM" id="CLU_055232_3_0_1"/>
<accession>T1FGV8</accession>
<dbReference type="EMBL" id="KB097640">
    <property type="protein sequence ID" value="ESN92439.1"/>
    <property type="molecule type" value="Genomic_DNA"/>
</dbReference>
<organism evidence="3 4">
    <name type="scientific">Helobdella robusta</name>
    <name type="common">Californian leech</name>
    <dbReference type="NCBI Taxonomy" id="6412"/>
    <lineage>
        <taxon>Eukaryota</taxon>
        <taxon>Metazoa</taxon>
        <taxon>Spiralia</taxon>
        <taxon>Lophotrochozoa</taxon>
        <taxon>Annelida</taxon>
        <taxon>Clitellata</taxon>
        <taxon>Hirudinea</taxon>
        <taxon>Rhynchobdellida</taxon>
        <taxon>Glossiphoniidae</taxon>
        <taxon>Helobdella</taxon>
    </lineage>
</organism>
<dbReference type="InParanoid" id="T1FGV8"/>